<dbReference type="GO" id="GO:0005730">
    <property type="term" value="C:nucleolus"/>
    <property type="evidence" value="ECO:0007669"/>
    <property type="project" value="TreeGrafter"/>
</dbReference>
<evidence type="ECO:0000256" key="4">
    <source>
        <dbReference type="ARBA" id="ARBA00022835"/>
    </source>
</evidence>
<dbReference type="InterPro" id="IPR027408">
    <property type="entry name" value="PNPase/RNase_PH_dom_sf"/>
</dbReference>
<dbReference type="InterPro" id="IPR050080">
    <property type="entry name" value="RNase_PH"/>
</dbReference>
<evidence type="ECO:0000256" key="1">
    <source>
        <dbReference type="ARBA" id="ARBA00004123"/>
    </source>
</evidence>
<dbReference type="Gene3D" id="3.30.230.70">
    <property type="entry name" value="GHMP Kinase, N-terminal domain"/>
    <property type="match status" value="1"/>
</dbReference>
<dbReference type="InterPro" id="IPR020568">
    <property type="entry name" value="Ribosomal_Su5_D2-typ_SF"/>
</dbReference>
<dbReference type="GO" id="GO:0071028">
    <property type="term" value="P:nuclear mRNA surveillance"/>
    <property type="evidence" value="ECO:0007669"/>
    <property type="project" value="TreeGrafter"/>
</dbReference>
<evidence type="ECO:0000256" key="3">
    <source>
        <dbReference type="ARBA" id="ARBA00022552"/>
    </source>
</evidence>
<gene>
    <name evidence="7" type="ORF">R9X50_00542600</name>
</gene>
<feature type="domain" description="Exoribonuclease phosphorolytic" evidence="6">
    <location>
        <begin position="11"/>
        <end position="129"/>
    </location>
</feature>
<keyword evidence="3" id="KW-0698">rRNA processing</keyword>
<reference evidence="7 8" key="1">
    <citation type="submission" date="2023-11" db="EMBL/GenBank/DDBJ databases">
        <title>An acidophilic fungus is an integral part of prey digestion in a carnivorous sundew plant.</title>
        <authorList>
            <person name="Tsai I.J."/>
        </authorList>
    </citation>
    <scope>NUCLEOTIDE SEQUENCE [LARGE SCALE GENOMIC DNA]</scope>
    <source>
        <strain evidence="7">169a</strain>
    </source>
</reference>
<keyword evidence="8" id="KW-1185">Reference proteome</keyword>
<comment type="subcellular location">
    <subcellularLocation>
        <location evidence="1">Nucleus</location>
    </subcellularLocation>
</comment>
<dbReference type="CDD" id="cd11372">
    <property type="entry name" value="RNase_PH_RRP46"/>
    <property type="match status" value="1"/>
</dbReference>
<keyword evidence="5" id="KW-0539">Nucleus</keyword>
<evidence type="ECO:0000313" key="7">
    <source>
        <dbReference type="EMBL" id="WPH02561.1"/>
    </source>
</evidence>
<evidence type="ECO:0000256" key="5">
    <source>
        <dbReference type="ARBA" id="ARBA00023242"/>
    </source>
</evidence>
<comment type="similarity">
    <text evidence="2">Belongs to the RNase PH family.</text>
</comment>
<dbReference type="GO" id="GO:0071051">
    <property type="term" value="P:poly(A)-dependent snoRNA 3'-end processing"/>
    <property type="evidence" value="ECO:0007669"/>
    <property type="project" value="TreeGrafter"/>
</dbReference>
<dbReference type="GO" id="GO:0016075">
    <property type="term" value="P:rRNA catabolic process"/>
    <property type="evidence" value="ECO:0007669"/>
    <property type="project" value="TreeGrafter"/>
</dbReference>
<dbReference type="Pfam" id="PF01138">
    <property type="entry name" value="RNase_PH"/>
    <property type="match status" value="1"/>
</dbReference>
<keyword evidence="4" id="KW-0271">Exosome</keyword>
<dbReference type="EMBL" id="CP138587">
    <property type="protein sequence ID" value="WPH02561.1"/>
    <property type="molecule type" value="Genomic_DNA"/>
</dbReference>
<dbReference type="GO" id="GO:0003723">
    <property type="term" value="F:RNA binding"/>
    <property type="evidence" value="ECO:0007669"/>
    <property type="project" value="TreeGrafter"/>
</dbReference>
<dbReference type="AlphaFoldDB" id="A0AAQ3M9K4"/>
<dbReference type="PANTHER" id="PTHR11953:SF1">
    <property type="entry name" value="EXOSOME COMPLEX COMPONENT RRP46"/>
    <property type="match status" value="1"/>
</dbReference>
<proteinExistence type="inferred from homology"/>
<dbReference type="SUPFAM" id="SSF54211">
    <property type="entry name" value="Ribosomal protein S5 domain 2-like"/>
    <property type="match status" value="1"/>
</dbReference>
<accession>A0AAQ3M9K4</accession>
<organism evidence="7 8">
    <name type="scientific">Acrodontium crateriforme</name>
    <dbReference type="NCBI Taxonomy" id="150365"/>
    <lineage>
        <taxon>Eukaryota</taxon>
        <taxon>Fungi</taxon>
        <taxon>Dikarya</taxon>
        <taxon>Ascomycota</taxon>
        <taxon>Pezizomycotina</taxon>
        <taxon>Dothideomycetes</taxon>
        <taxon>Dothideomycetidae</taxon>
        <taxon>Mycosphaerellales</taxon>
        <taxon>Teratosphaeriaceae</taxon>
        <taxon>Acrodontium</taxon>
    </lineage>
</organism>
<protein>
    <recommendedName>
        <fullName evidence="6">Exoribonuclease phosphorolytic domain-containing protein</fullName>
    </recommendedName>
</protein>
<dbReference type="GO" id="GO:0034475">
    <property type="term" value="P:U4 snRNA 3'-end processing"/>
    <property type="evidence" value="ECO:0007669"/>
    <property type="project" value="TreeGrafter"/>
</dbReference>
<name>A0AAQ3M9K4_9PEZI</name>
<evidence type="ECO:0000256" key="2">
    <source>
        <dbReference type="ARBA" id="ARBA00006678"/>
    </source>
</evidence>
<evidence type="ECO:0000313" key="8">
    <source>
        <dbReference type="Proteomes" id="UP001303373"/>
    </source>
</evidence>
<dbReference type="Proteomes" id="UP001303373">
    <property type="component" value="Chromosome 8"/>
</dbReference>
<dbReference type="InterPro" id="IPR001247">
    <property type="entry name" value="ExoRNase_PH_dom1"/>
</dbReference>
<dbReference type="SUPFAM" id="SSF55666">
    <property type="entry name" value="Ribonuclease PH domain 2-like"/>
    <property type="match status" value="1"/>
</dbReference>
<dbReference type="GO" id="GO:0000177">
    <property type="term" value="C:cytoplasmic exosome (RNase complex)"/>
    <property type="evidence" value="ECO:0007669"/>
    <property type="project" value="TreeGrafter"/>
</dbReference>
<evidence type="ECO:0000259" key="6">
    <source>
        <dbReference type="Pfam" id="PF01138"/>
    </source>
</evidence>
<sequence>MGPEIIHHPLVRADGSATYSSSLFSVTAAVNGPIEVQRRDELPEEAAIEVNIRPSSGVGGPRERWLESVVSGVLRSVLLVHMNPRTLIQITLQVTKEPSLKLRRSVKDIAALPSLLHASFLAVADGGLPLATTMSASLVAVAETGETVLEPSEKELAKSRSAHAFSFNTHGDLLLDESAGEFDSQMWESVCQLAAKACADTVQRGEDEAMGNGAAEKLPWLRLELEDRAREGSAWRETT</sequence>
<dbReference type="GO" id="GO:0006364">
    <property type="term" value="P:rRNA processing"/>
    <property type="evidence" value="ECO:0007669"/>
    <property type="project" value="UniProtKB-KW"/>
</dbReference>
<dbReference type="PANTHER" id="PTHR11953">
    <property type="entry name" value="EXOSOME COMPLEX COMPONENT"/>
    <property type="match status" value="1"/>
</dbReference>
<dbReference type="InterPro" id="IPR036345">
    <property type="entry name" value="ExoRNase_PH_dom2_sf"/>
</dbReference>
<dbReference type="GO" id="GO:0000176">
    <property type="term" value="C:nuclear exosome (RNase complex)"/>
    <property type="evidence" value="ECO:0007669"/>
    <property type="project" value="UniProtKB-ARBA"/>
</dbReference>